<name>A0AA85IJL5_TRIRE</name>
<reference evidence="3 4" key="2">
    <citation type="submission" date="2023-11" db="UniProtKB">
        <authorList>
            <consortium name="WormBaseParasite"/>
        </authorList>
    </citation>
    <scope>IDENTIFICATION</scope>
</reference>
<dbReference type="AlphaFoldDB" id="A0AA85IJL5"/>
<sequence length="529" mass="58704">MASLGSRKVRRHNRIALSELPKGSKRSSNTEGKLLVEANESCSSNYSTSCRTQLTGSLVSGTETRSVVSDLMSQKDIFSLYYRPVPQKSKVHSTRHSHNSLTSCSNNEARHSISKHRGVHSSRSCTLSASEVSNSKSGRISQLANRVENLLIQDPKNILHSCNKSQTAYYPVILESSDDSSVSSIQRKSSVRNSSPTKTVLSSPWYRHCRPTAPFPILPLPTTKNCLENEYCCSELYKSSSSSGDDHQEVACEKLFKPVPCYPSSSPLRSNISQVEVDVSQENICWPHDLPLPPSSIPASIDVDLTLMNRSYSLPSPLENNDDESNLISETMTSYSDEITLKPLAPITNILPNGGIFTRRHPKWAADRNAEAHRSNTTVRYPSLNSTLDFNIDSSPPIPSPPPLIVERLPCGLNVSESPDQELLCQSTLNNPHLARPTVLKRGAPDGAEQCTEVADNLELKKVPPTAEEYDPLSTMKRNSQWDFHNEEYSPKKSRVHLLLPSECSAFLPVQSTRQLRHHIHCISPPCLR</sequence>
<dbReference type="Proteomes" id="UP000050795">
    <property type="component" value="Unassembled WGS sequence"/>
</dbReference>
<feature type="compositionally biased region" description="Basic residues" evidence="1">
    <location>
        <begin position="89"/>
        <end position="98"/>
    </location>
</feature>
<evidence type="ECO:0000313" key="3">
    <source>
        <dbReference type="WBParaSite" id="TREG1_100570.1"/>
    </source>
</evidence>
<reference evidence="2" key="1">
    <citation type="submission" date="2022-06" db="EMBL/GenBank/DDBJ databases">
        <authorList>
            <person name="Berger JAMES D."/>
            <person name="Berger JAMES D."/>
        </authorList>
    </citation>
    <scope>NUCLEOTIDE SEQUENCE [LARGE SCALE GENOMIC DNA]</scope>
</reference>
<evidence type="ECO:0000256" key="1">
    <source>
        <dbReference type="SAM" id="MobiDB-lite"/>
    </source>
</evidence>
<feature type="compositionally biased region" description="Polar residues" evidence="1">
    <location>
        <begin position="121"/>
        <end position="130"/>
    </location>
</feature>
<dbReference type="WBParaSite" id="TREG1_100570.2">
    <property type="protein sequence ID" value="TREG1_100570.2"/>
    <property type="gene ID" value="TREG1_100570"/>
</dbReference>
<evidence type="ECO:0000313" key="2">
    <source>
        <dbReference type="Proteomes" id="UP000050795"/>
    </source>
</evidence>
<proteinExistence type="predicted"/>
<accession>A0AA85IJL5</accession>
<protein>
    <submittedName>
        <fullName evidence="3 4">Uncharacterized protein</fullName>
    </submittedName>
</protein>
<organism evidence="2 4">
    <name type="scientific">Trichobilharzia regenti</name>
    <name type="common">Nasal bird schistosome</name>
    <dbReference type="NCBI Taxonomy" id="157069"/>
    <lineage>
        <taxon>Eukaryota</taxon>
        <taxon>Metazoa</taxon>
        <taxon>Spiralia</taxon>
        <taxon>Lophotrochozoa</taxon>
        <taxon>Platyhelminthes</taxon>
        <taxon>Trematoda</taxon>
        <taxon>Digenea</taxon>
        <taxon>Strigeidida</taxon>
        <taxon>Schistosomatoidea</taxon>
        <taxon>Schistosomatidae</taxon>
        <taxon>Trichobilharzia</taxon>
    </lineage>
</organism>
<evidence type="ECO:0000313" key="4">
    <source>
        <dbReference type="WBParaSite" id="TREG1_100570.2"/>
    </source>
</evidence>
<dbReference type="WBParaSite" id="TREG1_100570.1">
    <property type="protein sequence ID" value="TREG1_100570.1"/>
    <property type="gene ID" value="TREG1_100570"/>
</dbReference>
<keyword evidence="2" id="KW-1185">Reference proteome</keyword>
<feature type="region of interest" description="Disordered" evidence="1">
    <location>
        <begin position="89"/>
        <end position="130"/>
    </location>
</feature>